<proteinExistence type="predicted"/>
<feature type="compositionally biased region" description="Low complexity" evidence="1">
    <location>
        <begin position="882"/>
        <end position="892"/>
    </location>
</feature>
<feature type="domain" description="SAC3/GANP/THP3 conserved" evidence="2">
    <location>
        <begin position="185"/>
        <end position="504"/>
    </location>
</feature>
<feature type="compositionally biased region" description="Polar residues" evidence="1">
    <location>
        <begin position="651"/>
        <end position="667"/>
    </location>
</feature>
<dbReference type="GO" id="GO:0005737">
    <property type="term" value="C:cytoplasm"/>
    <property type="evidence" value="ECO:0007669"/>
    <property type="project" value="TreeGrafter"/>
</dbReference>
<feature type="compositionally biased region" description="Low complexity" evidence="1">
    <location>
        <begin position="620"/>
        <end position="637"/>
    </location>
</feature>
<feature type="compositionally biased region" description="Gly residues" evidence="1">
    <location>
        <begin position="12"/>
        <end position="30"/>
    </location>
</feature>
<protein>
    <submittedName>
        <fullName evidence="3">MCM3-associated protein</fullName>
    </submittedName>
</protein>
<dbReference type="Proteomes" id="UP000242877">
    <property type="component" value="Unassembled WGS sequence"/>
</dbReference>
<dbReference type="OrthoDB" id="264795at2759"/>
<sequence>MSTPAQPTPFSGRGGPRRGNGGRVFRGSGGSQRNSHAASAPPTPSGRGGSPFQPRGRGRGAARGRGSTTKRGNASKPATPAPDIFEQLRNASVGNKRATTAAFANAGILPAQSDRQIRNPIRQTNATLQKKRDIPINDYNARYEQLKIDREEERAQAIATGQMTDPNERTLLSQAVTPVGACTEMCPEFERVERIVQKTVDKAEKLDDGQTLHDKENKMIKRFRRSAAGYDEQLPSDIRTPATLLQTMDYILRHIIGPDEHDLGSIHKFVWDRTRSIRNDLSVQLLTQAQDVKIAVKCLERIARFHILSLHLLSSPDNTEHFDHHQEREQLSNTLISLLYYYDDHRSHMQFPNEDEFRAYYIVLSISDPRPDLETRVQRWPQELRESPRIKAALDLFTAAGNTWEYQGTLNSKRQSPIAQNNYIRFFNLIKSEATSYLMACMAEIYFSQVRQTAVRSIWKAYCRQPVSQQSKNREWTITELTAALHFDDDQQTQEFCINQGLTLIPNDDGRLFLDWAQHPIDAIEFQPTAEQVFSYRYVEAKRCGRTTVALILGMSVAQALKYDMIDESLLQEDEEMEDREDGLFVEPSSEQSEKSPLYPSDHDPPVYLFSQLPPPLRPSSPSASSLPPSLSELQASNPFGLSNAPLKSTVEPSSSAWGAVGNTNAPFNLAPAPASGVPEKTPFSFSSTVQQSPKPSPFVWDNLENNKLAREEEKEKKEVEVTKQHEREVMEDAERQRVADEAAAAAAAAAKAEIERKKAEEMQRALALQQEQIRREAEEAEERRKEQERRSEKERQLKAELEAERRERARLEKEIRDAKIQERIRRQEEEERHATQVYIMKQKEAEHKAQLEKERRIRDIEREIEEEVGKQKTVNVRDEITTTPSFTTSSPKEPPLTMEELLGNELKRSTSSVPEKSSVLKKPIIDEDELILSAARLAAHKLAGGRQWLTDYTKTISRSASAGATPSLRSSFGYSTTFDHIRGASEGSRVSVNGYDVALAPEDTGLGRSLSRTEQRIRRTGAHGLASLPFGTLPKPREQTSRGNKRIKLNQGSCQTRRYASRETAKDWSEKASQYMTDAENKVKDMWNDASNSETVKKAQNWGDDTQKDVKRWGEDTKDEAKNDAGEASKKTQRGFEDAGSRISHNE</sequence>
<feature type="compositionally biased region" description="Basic and acidic residues" evidence="1">
    <location>
        <begin position="1061"/>
        <end position="1071"/>
    </location>
</feature>
<dbReference type="PANTHER" id="PTHR12436">
    <property type="entry name" value="80 KDA MCM3-ASSOCIATED PROTEIN"/>
    <property type="match status" value="1"/>
</dbReference>
<feature type="compositionally biased region" description="Basic and acidic residues" evidence="1">
    <location>
        <begin position="708"/>
        <end position="738"/>
    </location>
</feature>
<feature type="region of interest" description="Disordered" evidence="1">
    <location>
        <begin position="575"/>
        <end position="738"/>
    </location>
</feature>
<dbReference type="Gene3D" id="1.25.40.990">
    <property type="match status" value="1"/>
</dbReference>
<evidence type="ECO:0000313" key="4">
    <source>
        <dbReference type="Proteomes" id="UP000242877"/>
    </source>
</evidence>
<dbReference type="GO" id="GO:0006406">
    <property type="term" value="P:mRNA export from nucleus"/>
    <property type="evidence" value="ECO:0007669"/>
    <property type="project" value="TreeGrafter"/>
</dbReference>
<reference evidence="3 4" key="1">
    <citation type="journal article" date="2016" name="Genome Biol. Evol.">
        <title>Divergent and convergent evolution of fungal pathogenicity.</title>
        <authorList>
            <person name="Shang Y."/>
            <person name="Xiao G."/>
            <person name="Zheng P."/>
            <person name="Cen K."/>
            <person name="Zhan S."/>
            <person name="Wang C."/>
        </authorList>
    </citation>
    <scope>NUCLEOTIDE SEQUENCE [LARGE SCALE GENOMIC DNA]</scope>
    <source>
        <strain evidence="3 4">ARSEF 7405</strain>
    </source>
</reference>
<name>A0A168CB67_9EURO</name>
<gene>
    <name evidence="3" type="ORF">AAP_01144</name>
</gene>
<feature type="region of interest" description="Disordered" evidence="1">
    <location>
        <begin position="769"/>
        <end position="800"/>
    </location>
</feature>
<dbReference type="EMBL" id="AZGZ01000003">
    <property type="protein sequence ID" value="KZZ96371.1"/>
    <property type="molecule type" value="Genomic_DNA"/>
</dbReference>
<dbReference type="InterPro" id="IPR005062">
    <property type="entry name" value="SAC3/GANP/THP3_conserved"/>
</dbReference>
<feature type="region of interest" description="Disordered" evidence="1">
    <location>
        <begin position="1"/>
        <end position="85"/>
    </location>
</feature>
<dbReference type="InterPro" id="IPR045107">
    <property type="entry name" value="SAC3/GANP/THP3"/>
</dbReference>
<dbReference type="Pfam" id="PF03399">
    <property type="entry name" value="SAC3_GANP"/>
    <property type="match status" value="1"/>
</dbReference>
<feature type="region of interest" description="Disordered" evidence="1">
    <location>
        <begin position="876"/>
        <end position="919"/>
    </location>
</feature>
<evidence type="ECO:0000259" key="2">
    <source>
        <dbReference type="Pfam" id="PF03399"/>
    </source>
</evidence>
<dbReference type="AlphaFoldDB" id="A0A168CB67"/>
<feature type="compositionally biased region" description="Polar residues" evidence="1">
    <location>
        <begin position="684"/>
        <end position="694"/>
    </location>
</feature>
<feature type="region of interest" description="Disordered" evidence="1">
    <location>
        <begin position="1026"/>
        <end position="1148"/>
    </location>
</feature>
<dbReference type="PANTHER" id="PTHR12436:SF3">
    <property type="entry name" value="GERMINAL-CENTER ASSOCIATED NUCLEAR PROTEIN"/>
    <property type="match status" value="1"/>
</dbReference>
<feature type="compositionally biased region" description="Basic and acidic residues" evidence="1">
    <location>
        <begin position="1106"/>
        <end position="1148"/>
    </location>
</feature>
<comment type="caution">
    <text evidence="3">The sequence shown here is derived from an EMBL/GenBank/DDBJ whole genome shotgun (WGS) entry which is preliminary data.</text>
</comment>
<evidence type="ECO:0000313" key="3">
    <source>
        <dbReference type="EMBL" id="KZZ96371.1"/>
    </source>
</evidence>
<dbReference type="GO" id="GO:0070390">
    <property type="term" value="C:transcription export complex 2"/>
    <property type="evidence" value="ECO:0007669"/>
    <property type="project" value="TreeGrafter"/>
</dbReference>
<organism evidence="3 4">
    <name type="scientific">Ascosphaera apis ARSEF 7405</name>
    <dbReference type="NCBI Taxonomy" id="392613"/>
    <lineage>
        <taxon>Eukaryota</taxon>
        <taxon>Fungi</taxon>
        <taxon>Dikarya</taxon>
        <taxon>Ascomycota</taxon>
        <taxon>Pezizomycotina</taxon>
        <taxon>Eurotiomycetes</taxon>
        <taxon>Eurotiomycetidae</taxon>
        <taxon>Onygenales</taxon>
        <taxon>Ascosphaeraceae</taxon>
        <taxon>Ascosphaera</taxon>
    </lineage>
</organism>
<evidence type="ECO:0000256" key="1">
    <source>
        <dbReference type="SAM" id="MobiDB-lite"/>
    </source>
</evidence>
<feature type="compositionally biased region" description="Basic and acidic residues" evidence="1">
    <location>
        <begin position="773"/>
        <end position="800"/>
    </location>
</feature>
<dbReference type="VEuPathDB" id="FungiDB:AAP_01144"/>
<accession>A0A168CB67</accession>
<keyword evidence="4" id="KW-1185">Reference proteome</keyword>